<sequence length="156" mass="16773">MPWKLAESDSLLLLPPVLLTFATRRNRDPSTPREYIEKHAAIAIPIGNPIRIHPSASRLLLSSDPAARGGPPTGGLLRRLGTPAARYAGPLFCCRGRKLRSAGGAVPYGRPPQVVRLPAREPARGPFAARRGPLRLRVHGQRRSLPASNLGGFSGN</sequence>
<protein>
    <submittedName>
        <fullName evidence="2">Uncharacterized protein</fullName>
    </submittedName>
</protein>
<dbReference type="AlphaFoldDB" id="A0A2T7EFK1"/>
<dbReference type="Gramene" id="PUZ66610">
    <property type="protein sequence ID" value="PUZ66610"/>
    <property type="gene ID" value="GQ55_3G332500"/>
</dbReference>
<evidence type="ECO:0000313" key="3">
    <source>
        <dbReference type="Proteomes" id="UP000244336"/>
    </source>
</evidence>
<feature type="compositionally biased region" description="Low complexity" evidence="1">
    <location>
        <begin position="65"/>
        <end position="80"/>
    </location>
</feature>
<keyword evidence="3" id="KW-1185">Reference proteome</keyword>
<dbReference type="OrthoDB" id="10603310at2759"/>
<evidence type="ECO:0000256" key="1">
    <source>
        <dbReference type="SAM" id="MobiDB-lite"/>
    </source>
</evidence>
<dbReference type="EMBL" id="CM009751">
    <property type="protein sequence ID" value="PUZ66610.1"/>
    <property type="molecule type" value="Genomic_DNA"/>
</dbReference>
<name>A0A2T7EFK1_9POAL</name>
<feature type="region of interest" description="Disordered" evidence="1">
    <location>
        <begin position="61"/>
        <end position="80"/>
    </location>
</feature>
<reference evidence="2 3" key="1">
    <citation type="submission" date="2018-04" db="EMBL/GenBank/DDBJ databases">
        <title>WGS assembly of Panicum hallii var. hallii HAL2.</title>
        <authorList>
            <person name="Lovell J."/>
            <person name="Jenkins J."/>
            <person name="Lowry D."/>
            <person name="Mamidi S."/>
            <person name="Sreedasyam A."/>
            <person name="Weng X."/>
            <person name="Barry K."/>
            <person name="Bonette J."/>
            <person name="Campitelli B."/>
            <person name="Daum C."/>
            <person name="Gordon S."/>
            <person name="Gould B."/>
            <person name="Lipzen A."/>
            <person name="MacQueen A."/>
            <person name="Palacio-Mejia J."/>
            <person name="Plott C."/>
            <person name="Shakirov E."/>
            <person name="Shu S."/>
            <person name="Yoshinaga Y."/>
            <person name="Zane M."/>
            <person name="Rokhsar D."/>
            <person name="Grimwood J."/>
            <person name="Schmutz J."/>
            <person name="Juenger T."/>
        </authorList>
    </citation>
    <scope>NUCLEOTIDE SEQUENCE [LARGE SCALE GENOMIC DNA]</scope>
    <source>
        <strain evidence="3">cv. HAL2</strain>
    </source>
</reference>
<proteinExistence type="predicted"/>
<accession>A0A2T7EFK1</accession>
<evidence type="ECO:0000313" key="2">
    <source>
        <dbReference type="EMBL" id="PUZ66610.1"/>
    </source>
</evidence>
<dbReference type="Proteomes" id="UP000244336">
    <property type="component" value="Chromosome 3"/>
</dbReference>
<gene>
    <name evidence="2" type="ORF">GQ55_3G332500</name>
</gene>
<organism evidence="2 3">
    <name type="scientific">Panicum hallii var. hallii</name>
    <dbReference type="NCBI Taxonomy" id="1504633"/>
    <lineage>
        <taxon>Eukaryota</taxon>
        <taxon>Viridiplantae</taxon>
        <taxon>Streptophyta</taxon>
        <taxon>Embryophyta</taxon>
        <taxon>Tracheophyta</taxon>
        <taxon>Spermatophyta</taxon>
        <taxon>Magnoliopsida</taxon>
        <taxon>Liliopsida</taxon>
        <taxon>Poales</taxon>
        <taxon>Poaceae</taxon>
        <taxon>PACMAD clade</taxon>
        <taxon>Panicoideae</taxon>
        <taxon>Panicodae</taxon>
        <taxon>Paniceae</taxon>
        <taxon>Panicinae</taxon>
        <taxon>Panicum</taxon>
        <taxon>Panicum sect. Panicum</taxon>
    </lineage>
</organism>